<accession>A0A6J7WKC2</accession>
<dbReference type="EMBL" id="LR798260">
    <property type="protein sequence ID" value="CAB5218481.1"/>
    <property type="molecule type" value="Genomic_DNA"/>
</dbReference>
<evidence type="ECO:0000313" key="1">
    <source>
        <dbReference type="EMBL" id="CAB5218481.1"/>
    </source>
</evidence>
<gene>
    <name evidence="1" type="ORF">UFOVP219_23</name>
</gene>
<sequence>MKVFVCKCRECVEGMAQCIQCGADICVGAVLKRKVRGKHAHPDYCVSCNARPMKALGYKHPVLGEITCYPWQGEIDDEAYPVDEFGVRVKPGERICGHNDCTNSNHIRPFKVNAPLVMGGLEEQLTEKV</sequence>
<proteinExistence type="predicted"/>
<protein>
    <submittedName>
        <fullName evidence="1">Uncharacterized protein</fullName>
    </submittedName>
</protein>
<name>A0A6J7WKC2_9CAUD</name>
<organism evidence="1">
    <name type="scientific">uncultured Caudovirales phage</name>
    <dbReference type="NCBI Taxonomy" id="2100421"/>
    <lineage>
        <taxon>Viruses</taxon>
        <taxon>Duplodnaviria</taxon>
        <taxon>Heunggongvirae</taxon>
        <taxon>Uroviricota</taxon>
        <taxon>Caudoviricetes</taxon>
        <taxon>Peduoviridae</taxon>
        <taxon>Maltschvirus</taxon>
        <taxon>Maltschvirus maltsch</taxon>
    </lineage>
</organism>
<reference evidence="1" key="1">
    <citation type="submission" date="2020-05" db="EMBL/GenBank/DDBJ databases">
        <authorList>
            <person name="Chiriac C."/>
            <person name="Salcher M."/>
            <person name="Ghai R."/>
            <person name="Kavagutti S V."/>
        </authorList>
    </citation>
    <scope>NUCLEOTIDE SEQUENCE</scope>
</reference>